<sequence>MDPKKADLRRSKLSIWAAYFNLRMMPHGGAILLPIILVTTGWVASLTHDGCDYARLTGPAVEILTGSSSIPYIHIGLSAYRVPQFYPASNSWRVAYSSDCRPYSHPEILEDRAWVASEWLNFSGIVIGGTVMMFLWSGTCLTLRKNYWMSIGVGALLACLLQMCSFVFFKTKLCHTSTKTFLDFEAGREIELSETNASSSCSLFFASKCAIASICLWLAAGLVILMGEYPRPVPKLIAHDDDERAAMIRQRNPPRFRTRMTARPNSQLNNSQHLHNSQQLAGQNGSLA</sequence>
<feature type="transmembrane region" description="Helical" evidence="2">
    <location>
        <begin position="20"/>
        <end position="44"/>
    </location>
</feature>
<accession>A0A7S2LIH1</accession>
<feature type="transmembrane region" description="Helical" evidence="2">
    <location>
        <begin position="203"/>
        <end position="225"/>
    </location>
</feature>
<protein>
    <submittedName>
        <fullName evidence="3">Uncharacterized protein</fullName>
    </submittedName>
</protein>
<proteinExistence type="predicted"/>
<keyword evidence="2" id="KW-0472">Membrane</keyword>
<reference evidence="3" key="1">
    <citation type="submission" date="2021-01" db="EMBL/GenBank/DDBJ databases">
        <authorList>
            <person name="Corre E."/>
            <person name="Pelletier E."/>
            <person name="Niang G."/>
            <person name="Scheremetjew M."/>
            <person name="Finn R."/>
            <person name="Kale V."/>
            <person name="Holt S."/>
            <person name="Cochrane G."/>
            <person name="Meng A."/>
            <person name="Brown T."/>
            <person name="Cohen L."/>
        </authorList>
    </citation>
    <scope>NUCLEOTIDE SEQUENCE</scope>
    <source>
        <strain evidence="3">SM1012Den-03</strain>
    </source>
</reference>
<keyword evidence="2" id="KW-1133">Transmembrane helix</keyword>
<dbReference type="EMBL" id="HBGZ01016632">
    <property type="protein sequence ID" value="CAD9605566.1"/>
    <property type="molecule type" value="Transcribed_RNA"/>
</dbReference>
<keyword evidence="2" id="KW-0812">Transmembrane</keyword>
<evidence type="ECO:0000256" key="2">
    <source>
        <dbReference type="SAM" id="Phobius"/>
    </source>
</evidence>
<organism evidence="3">
    <name type="scientific">Skeletonema marinoi</name>
    <dbReference type="NCBI Taxonomy" id="267567"/>
    <lineage>
        <taxon>Eukaryota</taxon>
        <taxon>Sar</taxon>
        <taxon>Stramenopiles</taxon>
        <taxon>Ochrophyta</taxon>
        <taxon>Bacillariophyta</taxon>
        <taxon>Coscinodiscophyceae</taxon>
        <taxon>Thalassiosirophycidae</taxon>
        <taxon>Thalassiosirales</taxon>
        <taxon>Skeletonemataceae</taxon>
        <taxon>Skeletonema</taxon>
        <taxon>Skeletonema marinoi-dohrnii complex</taxon>
    </lineage>
</organism>
<evidence type="ECO:0000256" key="1">
    <source>
        <dbReference type="SAM" id="MobiDB-lite"/>
    </source>
</evidence>
<gene>
    <name evidence="3" type="ORF">SMAR0320_LOCUS11902</name>
</gene>
<feature type="transmembrane region" description="Helical" evidence="2">
    <location>
        <begin position="148"/>
        <end position="169"/>
    </location>
</feature>
<name>A0A7S2LIH1_9STRA</name>
<dbReference type="AlphaFoldDB" id="A0A7S2LIH1"/>
<evidence type="ECO:0000313" key="3">
    <source>
        <dbReference type="EMBL" id="CAD9605566.1"/>
    </source>
</evidence>
<feature type="region of interest" description="Disordered" evidence="1">
    <location>
        <begin position="265"/>
        <end position="288"/>
    </location>
</feature>
<feature type="transmembrane region" description="Helical" evidence="2">
    <location>
        <begin position="119"/>
        <end position="136"/>
    </location>
</feature>